<dbReference type="Proteomes" id="UP000287651">
    <property type="component" value="Unassembled WGS sequence"/>
</dbReference>
<protein>
    <submittedName>
        <fullName evidence="2">Uncharacterized protein</fullName>
    </submittedName>
</protein>
<feature type="compositionally biased region" description="Basic and acidic residues" evidence="1">
    <location>
        <begin position="224"/>
        <end position="233"/>
    </location>
</feature>
<evidence type="ECO:0000256" key="1">
    <source>
        <dbReference type="SAM" id="MobiDB-lite"/>
    </source>
</evidence>
<gene>
    <name evidence="2" type="ORF">B296_00056890</name>
</gene>
<feature type="compositionally biased region" description="Basic residues" evidence="1">
    <location>
        <begin position="234"/>
        <end position="252"/>
    </location>
</feature>
<organism evidence="2 3">
    <name type="scientific">Ensete ventricosum</name>
    <name type="common">Abyssinian banana</name>
    <name type="synonym">Musa ensete</name>
    <dbReference type="NCBI Taxonomy" id="4639"/>
    <lineage>
        <taxon>Eukaryota</taxon>
        <taxon>Viridiplantae</taxon>
        <taxon>Streptophyta</taxon>
        <taxon>Embryophyta</taxon>
        <taxon>Tracheophyta</taxon>
        <taxon>Spermatophyta</taxon>
        <taxon>Magnoliopsida</taxon>
        <taxon>Liliopsida</taxon>
        <taxon>Zingiberales</taxon>
        <taxon>Musaceae</taxon>
        <taxon>Ensete</taxon>
    </lineage>
</organism>
<dbReference type="AlphaFoldDB" id="A0A426XTF5"/>
<sequence length="291" mass="32886">MKALPDRITPGVVARSSTVDVGVTWVPRKDQVSSGPTGMAQPERIPFLFPLSRFNVSRMLSRPSVLFSSSANGGRTPNRSDTANHGWRSYASGACNRIDSSDSSAWIRFPLLNRICFLELGLVSTDLWIQFDPSLRFLSLVCDFTFRFQESTLGYNFVGLSCSPSPFRVLICQCVILARFSMPICTARYGRYVPIRQVTGTRTVRYRAVSPKIDRQRSIEGEIDRHRSIEGEKGKKKKKRKRRKKRRRRKNTLCRPCPTAHHPLVAHESSPPSLAIFLLRGEKDLGDVAPF</sequence>
<accession>A0A426XTF5</accession>
<name>A0A426XTF5_ENSVE</name>
<evidence type="ECO:0000313" key="3">
    <source>
        <dbReference type="Proteomes" id="UP000287651"/>
    </source>
</evidence>
<dbReference type="EMBL" id="AMZH03017609">
    <property type="protein sequence ID" value="RRT42744.1"/>
    <property type="molecule type" value="Genomic_DNA"/>
</dbReference>
<feature type="non-terminal residue" evidence="2">
    <location>
        <position position="291"/>
    </location>
</feature>
<proteinExistence type="predicted"/>
<comment type="caution">
    <text evidence="2">The sequence shown here is derived from an EMBL/GenBank/DDBJ whole genome shotgun (WGS) entry which is preliminary data.</text>
</comment>
<evidence type="ECO:0000313" key="2">
    <source>
        <dbReference type="EMBL" id="RRT42744.1"/>
    </source>
</evidence>
<feature type="region of interest" description="Disordered" evidence="1">
    <location>
        <begin position="224"/>
        <end position="266"/>
    </location>
</feature>
<reference evidence="2 3" key="1">
    <citation type="journal article" date="2014" name="Agronomy (Basel)">
        <title>A Draft Genome Sequence for Ensete ventricosum, the Drought-Tolerant Tree Against Hunger.</title>
        <authorList>
            <person name="Harrison J."/>
            <person name="Moore K.A."/>
            <person name="Paszkiewicz K."/>
            <person name="Jones T."/>
            <person name="Grant M."/>
            <person name="Ambacheew D."/>
            <person name="Muzemil S."/>
            <person name="Studholme D.J."/>
        </authorList>
    </citation>
    <scope>NUCLEOTIDE SEQUENCE [LARGE SCALE GENOMIC DNA]</scope>
</reference>